<keyword evidence="2" id="KW-1185">Reference proteome</keyword>
<protein>
    <submittedName>
        <fullName evidence="1">Uncharacterized protein</fullName>
    </submittedName>
</protein>
<reference evidence="1 2" key="1">
    <citation type="submission" date="2019-08" db="EMBL/GenBank/DDBJ databases">
        <title>In-depth cultivation of the pig gut microbiome towards novel bacterial diversity and tailored functional studies.</title>
        <authorList>
            <person name="Wylensek D."/>
            <person name="Hitch T.C.A."/>
            <person name="Clavel T."/>
        </authorList>
    </citation>
    <scope>NUCLEOTIDE SEQUENCE [LARGE SCALE GENOMIC DNA]</scope>
    <source>
        <strain evidence="1 2">Oil+RF-744-WCA-WT-11</strain>
    </source>
</reference>
<evidence type="ECO:0000313" key="2">
    <source>
        <dbReference type="Proteomes" id="UP000481852"/>
    </source>
</evidence>
<comment type="caution">
    <text evidence="1">The sequence shown here is derived from an EMBL/GenBank/DDBJ whole genome shotgun (WGS) entry which is preliminary data.</text>
</comment>
<dbReference type="AlphaFoldDB" id="A0A6L5X0T8"/>
<gene>
    <name evidence="1" type="ORF">FYJ35_02905</name>
</gene>
<name>A0A6L5X0T8_9FIRM</name>
<dbReference type="EMBL" id="VULZ01000002">
    <property type="protein sequence ID" value="MSS13999.1"/>
    <property type="molecule type" value="Genomic_DNA"/>
</dbReference>
<proteinExistence type="predicted"/>
<organism evidence="1 2">
    <name type="scientific">Porcincola intestinalis</name>
    <dbReference type="NCBI Taxonomy" id="2606632"/>
    <lineage>
        <taxon>Bacteria</taxon>
        <taxon>Bacillati</taxon>
        <taxon>Bacillota</taxon>
        <taxon>Clostridia</taxon>
        <taxon>Lachnospirales</taxon>
        <taxon>Lachnospiraceae</taxon>
        <taxon>Porcincola</taxon>
    </lineage>
</organism>
<dbReference type="RefSeq" id="WP_154522891.1">
    <property type="nucleotide sequence ID" value="NZ_VULZ01000002.1"/>
</dbReference>
<dbReference type="Proteomes" id="UP000481852">
    <property type="component" value="Unassembled WGS sequence"/>
</dbReference>
<accession>A0A6L5X0T8</accession>
<evidence type="ECO:0000313" key="1">
    <source>
        <dbReference type="EMBL" id="MSS13999.1"/>
    </source>
</evidence>
<sequence length="124" mass="14291">MQNIEYLSERDLKYFEKKEALGEAIIIRIEPEALLSLDLDALFQDHPKDQTLSAEELELFLHGKNMNGSDKVEQKNQDTAVYDLENDLKSVSLSEEQKFTFLQAVRSGATDEELMRILQNEKVN</sequence>